<dbReference type="Proteomes" id="UP000248291">
    <property type="component" value="Unassembled WGS sequence"/>
</dbReference>
<dbReference type="AlphaFoldDB" id="A0AAN4Q6U9"/>
<reference evidence="1 2" key="1">
    <citation type="submission" date="2018-04" db="EMBL/GenBank/DDBJ databases">
        <title>Draft genome sequence of Pseudomonas syringae pv. actinidiae biovar 3 strains isolated from kiwifruit in Kagawa prefecture.</title>
        <authorList>
            <person name="Tabuchi M."/>
            <person name="Saito M."/>
            <person name="Fujiwara S."/>
            <person name="Sasa N."/>
            <person name="Akimitsu K."/>
            <person name="Gomi K."/>
            <person name="Konishi-Sugita S."/>
            <person name="Hamano K."/>
            <person name="Kataoka I."/>
        </authorList>
    </citation>
    <scope>NUCLEOTIDE SEQUENCE [LARGE SCALE GENOMIC DNA]</scope>
    <source>
        <strain evidence="1 2">MAFF212211</strain>
    </source>
</reference>
<comment type="caution">
    <text evidence="1">The sequence shown here is derived from an EMBL/GenBank/DDBJ whole genome shotgun (WGS) entry which is preliminary data.</text>
</comment>
<proteinExistence type="predicted"/>
<dbReference type="EMBL" id="BGKA01000159">
    <property type="protein sequence ID" value="GBH18457.1"/>
    <property type="molecule type" value="Genomic_DNA"/>
</dbReference>
<name>A0AAN4Q6U9_PSESF</name>
<evidence type="ECO:0000313" key="1">
    <source>
        <dbReference type="EMBL" id="GBH18457.1"/>
    </source>
</evidence>
<evidence type="ECO:0000313" key="2">
    <source>
        <dbReference type="Proteomes" id="UP000248291"/>
    </source>
</evidence>
<accession>A0AAN4Q6U9</accession>
<organism evidence="1 2">
    <name type="scientific">Pseudomonas syringae pv. actinidiae</name>
    <dbReference type="NCBI Taxonomy" id="103796"/>
    <lineage>
        <taxon>Bacteria</taxon>
        <taxon>Pseudomonadati</taxon>
        <taxon>Pseudomonadota</taxon>
        <taxon>Gammaproteobacteria</taxon>
        <taxon>Pseudomonadales</taxon>
        <taxon>Pseudomonadaceae</taxon>
        <taxon>Pseudomonas</taxon>
        <taxon>Pseudomonas syringae</taxon>
    </lineage>
</organism>
<protein>
    <submittedName>
        <fullName evidence="1">tRNA G37 N-methylase TrmD</fullName>
    </submittedName>
</protein>
<sequence length="84" mass="9121">MGCSWHLLIGLSLRHGGVYETRGDSDIVVGRGFGLVIKADFWIRGGDHRHPRGSDSVEPKLSPNTRLAELAQGVVSGSADLPWR</sequence>
<gene>
    <name evidence="1" type="ORF">KPSA3_04444</name>
</gene>